<evidence type="ECO:0000313" key="2">
    <source>
        <dbReference type="EMBL" id="MCW1924459.1"/>
    </source>
</evidence>
<dbReference type="Proteomes" id="UP001320876">
    <property type="component" value="Unassembled WGS sequence"/>
</dbReference>
<gene>
    <name evidence="2" type="ORF">OKA05_17970</name>
</gene>
<accession>A0ABT3GLR0</accession>
<dbReference type="GO" id="GO:0016787">
    <property type="term" value="F:hydrolase activity"/>
    <property type="evidence" value="ECO:0007669"/>
    <property type="project" value="UniProtKB-KW"/>
</dbReference>
<dbReference type="PANTHER" id="PTHR37946">
    <property type="entry name" value="SLL1969 PROTEIN"/>
    <property type="match status" value="1"/>
</dbReference>
<comment type="caution">
    <text evidence="2">The sequence shown here is derived from an EMBL/GenBank/DDBJ whole genome shotgun (WGS) entry which is preliminary data.</text>
</comment>
<protein>
    <submittedName>
        <fullName evidence="2">Alpha/beta fold hydrolase</fullName>
    </submittedName>
</protein>
<sequence>MKLYLALIATMALAGCAEYVTIKEIEPRRAGFDTKPAQPQAALDRYLGAAENAWRKLDQNPADTEARRDYNFAVARVCGTLRDEKLTPWTAPVRAGSRTLSCKRDTREDWNPARYEIIPADELELRGKYIDEREIKDGIGAPLVAKGSAEQARDYAPTPHFFHSATAIIRFEGSRAVIAFEDPLEQETVHVGRHTYPLAADFTAPLAMMLEEMHPKDLELPRLLHPDKFAATTRVARLETFDPNKTVILFVHGLMDSPGTWFPLMNHLRADPEVRKNYQFWFFSYPSGYPYPYSAAILRRELDHAEQRYPMNQKMVVIGHSMGGCISRLLVTDSKMKIWDAMFTVRPEKMDITPEHKHILTDSTIFEHRPEIGRAIFISAPHHGADLAISWVGRLGTKLVKLPAELLSTGLEEKKYEKHAAGGLHLDRFPDSVDTLAPNNDFVLALKPIPIYPGIPFHTILGDRGKGDSPTSSDGFVPYWSSSLKGARSQKIVPSNHSAHQNDEAIVEVKRILREHQKEAR</sequence>
<proteinExistence type="predicted"/>
<evidence type="ECO:0000313" key="3">
    <source>
        <dbReference type="Proteomes" id="UP001320876"/>
    </source>
</evidence>
<keyword evidence="3" id="KW-1185">Reference proteome</keyword>
<feature type="domain" description="AB hydrolase-1" evidence="1">
    <location>
        <begin position="248"/>
        <end position="508"/>
    </location>
</feature>
<reference evidence="2 3" key="1">
    <citation type="submission" date="2022-10" db="EMBL/GenBank/DDBJ databases">
        <title>Luteolibacter arcticus strain CCTCC AB 2014275, whole genome shotgun sequencing project.</title>
        <authorList>
            <person name="Zhao G."/>
            <person name="Shen L."/>
        </authorList>
    </citation>
    <scope>NUCLEOTIDE SEQUENCE [LARGE SCALE GENOMIC DNA]</scope>
    <source>
        <strain evidence="2 3">CCTCC AB 2014275</strain>
    </source>
</reference>
<evidence type="ECO:0000259" key="1">
    <source>
        <dbReference type="Pfam" id="PF12697"/>
    </source>
</evidence>
<name>A0ABT3GLR0_9BACT</name>
<organism evidence="2 3">
    <name type="scientific">Luteolibacter arcticus</name>
    <dbReference type="NCBI Taxonomy" id="1581411"/>
    <lineage>
        <taxon>Bacteria</taxon>
        <taxon>Pseudomonadati</taxon>
        <taxon>Verrucomicrobiota</taxon>
        <taxon>Verrucomicrobiia</taxon>
        <taxon>Verrucomicrobiales</taxon>
        <taxon>Verrucomicrobiaceae</taxon>
        <taxon>Luteolibacter</taxon>
    </lineage>
</organism>
<keyword evidence="2" id="KW-0378">Hydrolase</keyword>
<dbReference type="PROSITE" id="PS51257">
    <property type="entry name" value="PROKAR_LIPOPROTEIN"/>
    <property type="match status" value="1"/>
</dbReference>
<dbReference type="SUPFAM" id="SSF53474">
    <property type="entry name" value="alpha/beta-Hydrolases"/>
    <property type="match status" value="1"/>
</dbReference>
<dbReference type="InterPro" id="IPR029058">
    <property type="entry name" value="AB_hydrolase_fold"/>
</dbReference>
<dbReference type="EMBL" id="JAPDDT010000008">
    <property type="protein sequence ID" value="MCW1924459.1"/>
    <property type="molecule type" value="Genomic_DNA"/>
</dbReference>
<dbReference type="RefSeq" id="WP_264488566.1">
    <property type="nucleotide sequence ID" value="NZ_JAPDDT010000008.1"/>
</dbReference>
<dbReference type="Gene3D" id="3.40.50.1820">
    <property type="entry name" value="alpha/beta hydrolase"/>
    <property type="match status" value="1"/>
</dbReference>
<dbReference type="InterPro" id="IPR000073">
    <property type="entry name" value="AB_hydrolase_1"/>
</dbReference>
<dbReference type="PANTHER" id="PTHR37946:SF1">
    <property type="entry name" value="SLL1969 PROTEIN"/>
    <property type="match status" value="1"/>
</dbReference>
<dbReference type="Pfam" id="PF12697">
    <property type="entry name" value="Abhydrolase_6"/>
    <property type="match status" value="1"/>
</dbReference>